<evidence type="ECO:0000313" key="2">
    <source>
        <dbReference type="Proteomes" id="UP001189792"/>
    </source>
</evidence>
<dbReference type="EMBL" id="CAUDLI010000009">
    <property type="protein sequence ID" value="CAJ0895842.1"/>
    <property type="molecule type" value="Genomic_DNA"/>
</dbReference>
<dbReference type="Proteomes" id="UP001189792">
    <property type="component" value="Unassembled WGS sequence"/>
</dbReference>
<comment type="caution">
    <text evidence="1">The sequence shown here is derived from an EMBL/GenBank/DDBJ whole genome shotgun (WGS) entry which is preliminary data.</text>
</comment>
<proteinExistence type="predicted"/>
<keyword evidence="2" id="KW-1185">Reference proteome</keyword>
<organism evidence="1 2">
    <name type="scientific">Ralstonia flatus</name>
    <dbReference type="NCBI Taxonomy" id="3058601"/>
    <lineage>
        <taxon>Bacteria</taxon>
        <taxon>Pseudomonadati</taxon>
        <taxon>Pseudomonadota</taxon>
        <taxon>Betaproteobacteria</taxon>
        <taxon>Burkholderiales</taxon>
        <taxon>Burkholderiaceae</taxon>
        <taxon>Ralstonia</taxon>
    </lineage>
</organism>
<name>A0ABM9L2A4_9RALS</name>
<evidence type="ECO:0000313" key="1">
    <source>
        <dbReference type="EMBL" id="CAJ0895842.1"/>
    </source>
</evidence>
<protein>
    <submittedName>
        <fullName evidence="1">Uncharacterized protein</fullName>
    </submittedName>
</protein>
<gene>
    <name evidence="1" type="ORF">R77564_03931</name>
</gene>
<accession>A0ABM9L2A4</accession>
<reference evidence="1 2" key="1">
    <citation type="submission" date="2023-07" db="EMBL/GenBank/DDBJ databases">
        <authorList>
            <person name="Peeters C."/>
        </authorList>
    </citation>
    <scope>NUCLEOTIDE SEQUENCE [LARGE SCALE GENOMIC DNA]</scope>
    <source>
        <strain evidence="1 2">LMG 32965</strain>
    </source>
</reference>
<sequence>MTLLKGRFTVHEVEDAHIAEVLALEPSPRRRSRLLVRYANLGRMLEKMRLAEGDGIGTRLRPALEISEAPPSQQPTVITDLGDAFFANALSDFMSPRVEGD</sequence>